<accession>W6UEW2</accession>
<proteinExistence type="predicted"/>
<feature type="region of interest" description="Disordered" evidence="1">
    <location>
        <begin position="577"/>
        <end position="602"/>
    </location>
</feature>
<dbReference type="EMBL" id="APAU02000041">
    <property type="protein sequence ID" value="EUB59613.1"/>
    <property type="molecule type" value="Genomic_DNA"/>
</dbReference>
<dbReference type="OMA" id="CWEECCV"/>
<evidence type="ECO:0000259" key="2">
    <source>
        <dbReference type="Pfam" id="PF20412"/>
    </source>
</evidence>
<dbReference type="InterPro" id="IPR035974">
    <property type="entry name" value="Rap/Ran-GAP_sf"/>
</dbReference>
<dbReference type="RefSeq" id="XP_024350809.1">
    <property type="nucleotide sequence ID" value="XM_024494761.1"/>
</dbReference>
<dbReference type="Gene3D" id="3.40.50.11210">
    <property type="entry name" value="Rap/Ran-GAP"/>
    <property type="match status" value="1"/>
</dbReference>
<organism evidence="3 4">
    <name type="scientific">Echinococcus granulosus</name>
    <name type="common">Hydatid tapeworm</name>
    <dbReference type="NCBI Taxonomy" id="6210"/>
    <lineage>
        <taxon>Eukaryota</taxon>
        <taxon>Metazoa</taxon>
        <taxon>Spiralia</taxon>
        <taxon>Lophotrochozoa</taxon>
        <taxon>Platyhelminthes</taxon>
        <taxon>Cestoda</taxon>
        <taxon>Eucestoda</taxon>
        <taxon>Cyclophyllidea</taxon>
        <taxon>Taeniidae</taxon>
        <taxon>Echinococcus</taxon>
        <taxon>Echinococcus granulosus group</taxon>
    </lineage>
</organism>
<dbReference type="PANTHER" id="PTHR21344:SF1">
    <property type="entry name" value="RAL GTPASE-ACTIVATING PROTEIN SUBUNIT BETA"/>
    <property type="match status" value="1"/>
</dbReference>
<dbReference type="CTD" id="36341227"/>
<dbReference type="STRING" id="6210.W6UEW2"/>
<dbReference type="Pfam" id="PF20412">
    <property type="entry name" value="RALGAPB_N"/>
    <property type="match status" value="1"/>
</dbReference>
<dbReference type="GeneID" id="36341227"/>
<protein>
    <submittedName>
        <fullName evidence="3">Ral GTPase-activating protein subunit beta</fullName>
    </submittedName>
</protein>
<dbReference type="SUPFAM" id="SSF111347">
    <property type="entry name" value="Rap/Ran-GAP"/>
    <property type="match status" value="1"/>
</dbReference>
<keyword evidence="4" id="KW-1185">Reference proteome</keyword>
<evidence type="ECO:0000313" key="4">
    <source>
        <dbReference type="Proteomes" id="UP000019149"/>
    </source>
</evidence>
<comment type="caution">
    <text evidence="3">The sequence shown here is derived from an EMBL/GenBank/DDBJ whole genome shotgun (WGS) entry which is preliminary data.</text>
</comment>
<feature type="compositionally biased region" description="Low complexity" evidence="1">
    <location>
        <begin position="579"/>
        <end position="595"/>
    </location>
</feature>
<dbReference type="GO" id="GO:0005096">
    <property type="term" value="F:GTPase activator activity"/>
    <property type="evidence" value="ECO:0007669"/>
    <property type="project" value="InterPro"/>
</dbReference>
<dbReference type="Proteomes" id="UP000019149">
    <property type="component" value="Unassembled WGS sequence"/>
</dbReference>
<dbReference type="PANTHER" id="PTHR21344">
    <property type="entry name" value="RAL GTPASE-ACTIVATING PROTEIN SUBUNIT BETA"/>
    <property type="match status" value="1"/>
</dbReference>
<name>W6UEW2_ECHGR</name>
<dbReference type="InterPro" id="IPR039930">
    <property type="entry name" value="RALGAPB"/>
</dbReference>
<dbReference type="OrthoDB" id="10009983at2759"/>
<dbReference type="InterPro" id="IPR046859">
    <property type="entry name" value="RGPA/RALGAPB_N"/>
</dbReference>
<dbReference type="KEGG" id="egl:EGR_05512"/>
<dbReference type="GO" id="GO:0051056">
    <property type="term" value="P:regulation of small GTPase mediated signal transduction"/>
    <property type="evidence" value="ECO:0007669"/>
    <property type="project" value="InterPro"/>
</dbReference>
<sequence>MLNLAIAMNSDSWDAISAQIRKSIIDERSILSEFPPEAASITAREIVLSLAADCSCKKAALMEAAPPPKRPLGRHVNNTTETKPTVMVRPTLEMAATTEARSKRFSVKLDTEADLQWVMQTINYGLTMPPEHWDIVAHSVHLYCEWLGCLLPAQSQKAVHMPRALLTSPAVYARRLLFALCRFFAPRAPMDRPTDGFFNLLHQPPCDPPDPACIASATATNSTVEAIARGDGESGVGTMRLSAVARLHHFTLRLGLSLGVVQPNAGIVVGEGERWLQEKYIPLVSRIVGRVKQILYSSHLLTGPLWDNLLEFCLAVCYAVLALPPQIECSAITSSRLSALPPGVRVMLQLECLVAGLLNRVWIRALSQHYPSPAYWQGLQELCHVSRHRIGLSYIWSRMLVVSTCNLIRSQGVIELSCPVGALEDGTVTTTTTSACPLNLPPLSAFEPLLSPKFMVEVSKEVADISWFRLLHLFGNPVDLCHPAEITHTAVFECFRRSNAAARCRLTAVFLPGIFHNVMRSLSTTVDLFLGIAPSLSGCLSTFIGVPPSLYGPLVDIPVYFHYASVRSPDVNFLNKQQGSGDLSGSTDPSSPDGSGQTGAHFSSSLVNPQALAEAWLQPNFLVTCFYNRPHVASLLRLLGPWLFEAAVGRGKEGTIVSERSLMVDNTSFLVGRAEAMACLCRIFIYARKTQIAPELLARFYVCLVRALDPEVEYVLSTVLFHAPDLLRADLTACFSSVAPALFNAAQLVLRKPSVICPEYISMVLLRRASLHQLLSMVCLTNQFDGIQFQEISSPSSSSSSSTTTSDSSVLTTRILRMRLASLLCELLTYETDTHNLRMLLSAAYTLVLNMISVELSAPESNSKSAPNNVDPHPGVGRLTFPQCISLFLVYPFVISRCYSETASGLYAVLLERICASLRRWVNDFALSSFALDILGGLASTHVPQPSLARCRRCIQSICAFIEFQCWREKKDHTRLLHSLIINAFHCLGGWIVAHPNTLNDQETLRAVIETTKLGIFGDETVPLPLPGSKRGSSLEGPPLPTGMPFSKRVNEAAEQLLTILFSTAGSFPQAGGPETFSCRLNEERVAQLSATSISTFQHFLVSSPDTSASTPTAPDLLLSIAETMRPTSNTGSKRVNESIPALCRSLADPSPVFTFLRDASGRHLWSWKLRYEPISAENDTRAAPATQRLRNTKHFKSYLENSWPIRQSGGTGDPFLPKTRDNIPLVRAEKEMPTLAQSVFGSVARREVDALKSLIASEAERTAALGRRIQKARIKAFTSSYPEEQCRPQQRIDAMSSGHLLACHLGYVPVNALQGSSNSFCVPSGTNADSNHVTNSPQPNSIPNLRARSSGWKRRIPGTRNVGGGVDAASLIPSALIPVDATLARQLDDQLLTGPRSTATLFVFYVKQGQTSLEDVICNMDYWSETPKDFQSFLHSLGWCVDSVQHPGWCGPLQRSQSPWSSRFDATTMHLSGFDVRQQSCGVGSGAAESLRRNAPDGVKTFFYWADAFTEVVTLCPSKRTKIDEKPPEDRSSAEDFRAAVLWLESWGDALWVPGWTSESGGSATASASVTSNPLRTALEVQFSCSLVALVHPLASNGLFRLGLLQLHDLGHEAGPLTTGLLLSAPLLGAMVRSTLVNTLHRLAADSGDPTNTTARKRLAAVTASAATGSTKGRVASAVQLLLWSAERCY</sequence>
<evidence type="ECO:0000256" key="1">
    <source>
        <dbReference type="SAM" id="MobiDB-lite"/>
    </source>
</evidence>
<gene>
    <name evidence="3" type="ORF">EGR_05512</name>
</gene>
<feature type="domain" description="Ral GTPase-activating protein subunit alpha/beta N-terminal" evidence="2">
    <location>
        <begin position="282"/>
        <end position="407"/>
    </location>
</feature>
<evidence type="ECO:0000313" key="3">
    <source>
        <dbReference type="EMBL" id="EUB59613.1"/>
    </source>
</evidence>
<reference evidence="3 4" key="1">
    <citation type="journal article" date="2013" name="Nat. Genet.">
        <title>The genome of the hydatid tapeworm Echinococcus granulosus.</title>
        <authorList>
            <person name="Zheng H."/>
            <person name="Zhang W."/>
            <person name="Zhang L."/>
            <person name="Zhang Z."/>
            <person name="Li J."/>
            <person name="Lu G."/>
            <person name="Zhu Y."/>
            <person name="Wang Y."/>
            <person name="Huang Y."/>
            <person name="Liu J."/>
            <person name="Kang H."/>
            <person name="Chen J."/>
            <person name="Wang L."/>
            <person name="Chen A."/>
            <person name="Yu S."/>
            <person name="Gao Z."/>
            <person name="Jin L."/>
            <person name="Gu W."/>
            <person name="Wang Z."/>
            <person name="Zhao L."/>
            <person name="Shi B."/>
            <person name="Wen H."/>
            <person name="Lin R."/>
            <person name="Jones M.K."/>
            <person name="Brejova B."/>
            <person name="Vinar T."/>
            <person name="Zhao G."/>
            <person name="McManus D.P."/>
            <person name="Chen Z."/>
            <person name="Zhou Y."/>
            <person name="Wang S."/>
        </authorList>
    </citation>
    <scope>NUCLEOTIDE SEQUENCE [LARGE SCALE GENOMIC DNA]</scope>
</reference>